<dbReference type="Proteomes" id="UP000694888">
    <property type="component" value="Unplaced"/>
</dbReference>
<feature type="domain" description="Calcineurin-like phosphoesterase" evidence="2">
    <location>
        <begin position="67"/>
        <end position="270"/>
    </location>
</feature>
<gene>
    <name evidence="4" type="primary">LOC101854973</name>
</gene>
<evidence type="ECO:0000313" key="3">
    <source>
        <dbReference type="Proteomes" id="UP000694888"/>
    </source>
</evidence>
<dbReference type="Gene3D" id="3.60.21.10">
    <property type="match status" value="1"/>
</dbReference>
<protein>
    <submittedName>
        <fullName evidence="4">Metallophosphoesterase MPPED2</fullName>
    </submittedName>
</protein>
<keyword evidence="3" id="KW-1185">Reference proteome</keyword>
<dbReference type="RefSeq" id="XP_005105670.1">
    <property type="nucleotide sequence ID" value="XM_005105613.3"/>
</dbReference>
<reference evidence="4" key="1">
    <citation type="submission" date="2025-08" db="UniProtKB">
        <authorList>
            <consortium name="RefSeq"/>
        </authorList>
    </citation>
    <scope>IDENTIFICATION</scope>
</reference>
<organism evidence="3 4">
    <name type="scientific">Aplysia californica</name>
    <name type="common">California sea hare</name>
    <dbReference type="NCBI Taxonomy" id="6500"/>
    <lineage>
        <taxon>Eukaryota</taxon>
        <taxon>Metazoa</taxon>
        <taxon>Spiralia</taxon>
        <taxon>Lophotrochozoa</taxon>
        <taxon>Mollusca</taxon>
        <taxon>Gastropoda</taxon>
        <taxon>Heterobranchia</taxon>
        <taxon>Euthyneura</taxon>
        <taxon>Tectipleura</taxon>
        <taxon>Aplysiida</taxon>
        <taxon>Aplysioidea</taxon>
        <taxon>Aplysiidae</taxon>
        <taxon>Aplysia</taxon>
    </lineage>
</organism>
<dbReference type="PANTHER" id="PTHR12905:SF0">
    <property type="entry name" value="CALCINEURIN-LIKE PHOSPHOESTERASE DOMAIN-CONTAINING PROTEIN"/>
    <property type="match status" value="1"/>
</dbReference>
<proteinExistence type="inferred from homology"/>
<dbReference type="InterPro" id="IPR004843">
    <property type="entry name" value="Calcineurin-like_PHP"/>
</dbReference>
<dbReference type="Pfam" id="PF00149">
    <property type="entry name" value="Metallophos"/>
    <property type="match status" value="1"/>
</dbReference>
<accession>A0ABM0K070</accession>
<dbReference type="PANTHER" id="PTHR12905">
    <property type="entry name" value="METALLOPHOSPHOESTERASE"/>
    <property type="match status" value="1"/>
</dbReference>
<dbReference type="GeneID" id="101854973"/>
<name>A0ABM0K070_APLCA</name>
<dbReference type="CDD" id="cd07379">
    <property type="entry name" value="MPP_239FB"/>
    <property type="match status" value="1"/>
</dbReference>
<evidence type="ECO:0000259" key="2">
    <source>
        <dbReference type="Pfam" id="PF00149"/>
    </source>
</evidence>
<dbReference type="SUPFAM" id="SSF56300">
    <property type="entry name" value="Metallo-dependent phosphatases"/>
    <property type="match status" value="1"/>
</dbReference>
<comment type="similarity">
    <text evidence="1">Belongs to the UPF0046 family.</text>
</comment>
<dbReference type="InterPro" id="IPR051693">
    <property type="entry name" value="UPF0046_metallophosphoest"/>
</dbReference>
<sequence>MHHLKAFFSELSGGTGASQASSSYEGKVPIHELSHVPTKAWEKMKVKQTVKDVDPIDPATPISEDHIRFVCLSDTHSRVEKLEGFVPPGDVLLHTGDFTQIGLPKAVEEFDRFLGEQPHRAKIVIAGNHDLTFDMNLVENRRGHLQSQFGIQRSKFEDILEELKVKSSRELLKNCYYLEDSGVSVCGVNIFGSPWQPEFGDWGFNLPRGGPCLEKWDKIPDDTDILLTHGPPIGHGDWCFSGLRAGCVELLTTIQTRVKPKFHIFGHIHEAYGVTSDDQTTFINASNCTLRYKPLQLPIVFDYPVPDGHSKSELDNFPKNNLSQ</sequence>
<evidence type="ECO:0000313" key="4">
    <source>
        <dbReference type="RefSeq" id="XP_005105670.1"/>
    </source>
</evidence>
<evidence type="ECO:0000256" key="1">
    <source>
        <dbReference type="ARBA" id="ARBA00007993"/>
    </source>
</evidence>
<dbReference type="InterPro" id="IPR029052">
    <property type="entry name" value="Metallo-depent_PP-like"/>
</dbReference>